<gene>
    <name evidence="2" type="ORF">Micbo1qcDRAFT_154845</name>
</gene>
<reference evidence="3" key="1">
    <citation type="submission" date="2016-02" db="EMBL/GenBank/DDBJ databases">
        <title>Draft genome sequence of Microdochium bolleyi, a fungal endophyte of beachgrass.</title>
        <authorList>
            <consortium name="DOE Joint Genome Institute"/>
            <person name="David A.S."/>
            <person name="May G."/>
            <person name="Haridas S."/>
            <person name="Lim J."/>
            <person name="Wang M."/>
            <person name="Labutti K."/>
            <person name="Lipzen A."/>
            <person name="Barry K."/>
            <person name="Grigoriev I.V."/>
        </authorList>
    </citation>
    <scope>NUCLEOTIDE SEQUENCE [LARGE SCALE GENOMIC DNA]</scope>
    <source>
        <strain evidence="3">J235TASD1</strain>
    </source>
</reference>
<accession>A0A136JGM9</accession>
<evidence type="ECO:0000313" key="3">
    <source>
        <dbReference type="Proteomes" id="UP000070501"/>
    </source>
</evidence>
<sequence length="396" mass="43619">MTNKNCYFVTTAFQTGSIVCIGLLGIMALILLGMAIFMGRWKTGVAANPWSIGSVASLCLNDDVRRLFSNLPAGIDAGALPQEVVESIFEDRRFRLGYFYGTNSGTIEYGIVLAENDGRTLSEKVFGGDPWDVDNMLKKHGPLTELDHKHHLPFLMLGYVGRLLLLFILLGVLGVIGYYQTSSEKTEFEKFMSGEGFGVRFLFTGAGVVITLFWSSFFDSIAIISPFRLLDKGSRSARRSILLGPPRNGFSGLWAGLRRGDFFLASTSFILIISELLPILLCNTPFRSTQLYIVNRACTYGAIGIMGVMALALIGSFAIKWPHMPMDPSTIAGTMYYVCDSWMLSGFEGGVSRLPKKERDARVRNMGLRYGFGRGVGVSGKSRISVDMSEDSRMPI</sequence>
<dbReference type="PANTHER" id="PTHR37544">
    <property type="entry name" value="SPRAY-RELATED"/>
    <property type="match status" value="1"/>
</dbReference>
<dbReference type="Pfam" id="PF11915">
    <property type="entry name" value="DUF3433"/>
    <property type="match status" value="1"/>
</dbReference>
<dbReference type="OrthoDB" id="5428901at2759"/>
<dbReference type="InParanoid" id="A0A136JGM9"/>
<keyword evidence="1" id="KW-1133">Transmembrane helix</keyword>
<feature type="transmembrane region" description="Helical" evidence="1">
    <location>
        <begin position="12"/>
        <end position="37"/>
    </location>
</feature>
<keyword evidence="1" id="KW-0472">Membrane</keyword>
<feature type="transmembrane region" description="Helical" evidence="1">
    <location>
        <begin position="300"/>
        <end position="319"/>
    </location>
</feature>
<dbReference type="STRING" id="196109.A0A136JGM9"/>
<proteinExistence type="predicted"/>
<dbReference type="EMBL" id="KQ964245">
    <property type="protein sequence ID" value="KXJ96321.1"/>
    <property type="molecule type" value="Genomic_DNA"/>
</dbReference>
<keyword evidence="1" id="KW-0812">Transmembrane</keyword>
<keyword evidence="3" id="KW-1185">Reference proteome</keyword>
<evidence type="ECO:0000313" key="2">
    <source>
        <dbReference type="EMBL" id="KXJ96321.1"/>
    </source>
</evidence>
<organism evidence="2 3">
    <name type="scientific">Microdochium bolleyi</name>
    <dbReference type="NCBI Taxonomy" id="196109"/>
    <lineage>
        <taxon>Eukaryota</taxon>
        <taxon>Fungi</taxon>
        <taxon>Dikarya</taxon>
        <taxon>Ascomycota</taxon>
        <taxon>Pezizomycotina</taxon>
        <taxon>Sordariomycetes</taxon>
        <taxon>Xylariomycetidae</taxon>
        <taxon>Xylariales</taxon>
        <taxon>Microdochiaceae</taxon>
        <taxon>Microdochium</taxon>
    </lineage>
</organism>
<dbReference type="PANTHER" id="PTHR37544:SF3">
    <property type="entry name" value="SPRAY"/>
    <property type="match status" value="1"/>
</dbReference>
<feature type="transmembrane region" description="Helical" evidence="1">
    <location>
        <begin position="159"/>
        <end position="181"/>
    </location>
</feature>
<evidence type="ECO:0000256" key="1">
    <source>
        <dbReference type="SAM" id="Phobius"/>
    </source>
</evidence>
<name>A0A136JGM9_9PEZI</name>
<dbReference type="InterPro" id="IPR021840">
    <property type="entry name" value="DUF3433"/>
</dbReference>
<feature type="transmembrane region" description="Helical" evidence="1">
    <location>
        <begin position="262"/>
        <end position="280"/>
    </location>
</feature>
<dbReference type="Proteomes" id="UP000070501">
    <property type="component" value="Unassembled WGS sequence"/>
</dbReference>
<protein>
    <submittedName>
        <fullName evidence="2">Uncharacterized protein</fullName>
    </submittedName>
</protein>
<feature type="transmembrane region" description="Helical" evidence="1">
    <location>
        <begin position="201"/>
        <end position="230"/>
    </location>
</feature>
<dbReference type="AlphaFoldDB" id="A0A136JGM9"/>